<feature type="transmembrane region" description="Helical" evidence="8">
    <location>
        <begin position="94"/>
        <end position="113"/>
    </location>
</feature>
<comment type="caution">
    <text evidence="10">The sequence shown here is derived from an EMBL/GenBank/DDBJ whole genome shotgun (WGS) entry which is preliminary data.</text>
</comment>
<evidence type="ECO:0000256" key="6">
    <source>
        <dbReference type="ARBA" id="ARBA00022989"/>
    </source>
</evidence>
<keyword evidence="7 8" id="KW-0472">Membrane</keyword>
<keyword evidence="3" id="KW-0328">Glycosyltransferase</keyword>
<evidence type="ECO:0000256" key="7">
    <source>
        <dbReference type="ARBA" id="ARBA00023136"/>
    </source>
</evidence>
<keyword evidence="11" id="KW-1185">Reference proteome</keyword>
<dbReference type="InterPro" id="IPR050297">
    <property type="entry name" value="LipidA_mod_glycosyltrf_83"/>
</dbReference>
<feature type="domain" description="Glycosyltransferase RgtA/B/C/D-like" evidence="9">
    <location>
        <begin position="72"/>
        <end position="225"/>
    </location>
</feature>
<evidence type="ECO:0000256" key="3">
    <source>
        <dbReference type="ARBA" id="ARBA00022676"/>
    </source>
</evidence>
<feature type="transmembrane region" description="Helical" evidence="8">
    <location>
        <begin position="119"/>
        <end position="140"/>
    </location>
</feature>
<dbReference type="OrthoDB" id="9792789at2"/>
<protein>
    <submittedName>
        <fullName evidence="10">4-amino-4-deoxy-L-arabinose transferase-like glycosyltransferase</fullName>
    </submittedName>
</protein>
<evidence type="ECO:0000256" key="5">
    <source>
        <dbReference type="ARBA" id="ARBA00022692"/>
    </source>
</evidence>
<dbReference type="GO" id="GO:0010041">
    <property type="term" value="P:response to iron(III) ion"/>
    <property type="evidence" value="ECO:0007669"/>
    <property type="project" value="TreeGrafter"/>
</dbReference>
<evidence type="ECO:0000313" key="10">
    <source>
        <dbReference type="EMBL" id="RKR15052.1"/>
    </source>
</evidence>
<feature type="transmembrane region" description="Helical" evidence="8">
    <location>
        <begin position="333"/>
        <end position="353"/>
    </location>
</feature>
<accession>A0A495EDV5</accession>
<reference evidence="10 11" key="1">
    <citation type="submission" date="2018-10" db="EMBL/GenBank/DDBJ databases">
        <title>Genomic Encyclopedia of Archaeal and Bacterial Type Strains, Phase II (KMG-II): from individual species to whole genera.</title>
        <authorList>
            <person name="Goeker M."/>
        </authorList>
    </citation>
    <scope>NUCLEOTIDE SEQUENCE [LARGE SCALE GENOMIC DNA]</scope>
    <source>
        <strain evidence="10 11">DSM 25230</strain>
    </source>
</reference>
<dbReference type="EMBL" id="RBIQ01000007">
    <property type="protein sequence ID" value="RKR15052.1"/>
    <property type="molecule type" value="Genomic_DNA"/>
</dbReference>
<dbReference type="GO" id="GO:0009103">
    <property type="term" value="P:lipopolysaccharide biosynthetic process"/>
    <property type="evidence" value="ECO:0007669"/>
    <property type="project" value="UniProtKB-ARBA"/>
</dbReference>
<dbReference type="GO" id="GO:0005886">
    <property type="term" value="C:plasma membrane"/>
    <property type="evidence" value="ECO:0007669"/>
    <property type="project" value="UniProtKB-SubCell"/>
</dbReference>
<feature type="transmembrane region" description="Helical" evidence="8">
    <location>
        <begin position="214"/>
        <end position="236"/>
    </location>
</feature>
<feature type="transmembrane region" description="Helical" evidence="8">
    <location>
        <begin position="274"/>
        <end position="296"/>
    </location>
</feature>
<keyword evidence="4 10" id="KW-0808">Transferase</keyword>
<dbReference type="RefSeq" id="WP_121064795.1">
    <property type="nucleotide sequence ID" value="NZ_RBIQ01000007.1"/>
</dbReference>
<evidence type="ECO:0000256" key="2">
    <source>
        <dbReference type="ARBA" id="ARBA00022475"/>
    </source>
</evidence>
<evidence type="ECO:0000256" key="4">
    <source>
        <dbReference type="ARBA" id="ARBA00022679"/>
    </source>
</evidence>
<sequence length="542" mass="63464">MNKNIFFKVINSDKLYIKLSLFLFVLYIFSIFLNLNYVPLILEEPRRILVALEMLFHNNYMVTTIFNETWYDHPPLWNIVLATSAKIFGSESEFAFRFPCALSLLLTGILIFFTGKKYVSIKFGILSAFFYLISADLYFFYSTIAEIDIFFSLLILLSILSIFYFFEKENMYLLFLSTYFFGTLAFFTKGVVALVFVGITLLTYFIYKRKFIKLFSFAHILSFCLSIGAIVTYFYYYSLQEDVYTYILDMWSLTQNKTSASGNNPFIGLIKHLFTFPLNLVGNLFPATLLLLFIFNKKAIAKIKNHKYIYFLVLAFFFNFIIYWISAGARMRYTYMFYPMVISVLVYIFTFHFSKKSTLLTIYYTILKVIMIIICVAIFVLPFISYVKVNPNITSLSITFGLLLITCLLFSLKTTNPWNKNLFIISFFIVTRLAYSSIVFPIKAIKSSSGLYKKQAKEIALITKQNPIYLLSQESIKEHKKIPFDFYKTAAYLEMQGTRIDKIKSIDKKGYYILRTIDLEKNLLPIYTFTIKKEELNLIKLE</sequence>
<evidence type="ECO:0000259" key="9">
    <source>
        <dbReference type="Pfam" id="PF13231"/>
    </source>
</evidence>
<name>A0A495EDV5_9FLAO</name>
<organism evidence="10 11">
    <name type="scientific">Maribacter vaceletii</name>
    <dbReference type="NCBI Taxonomy" id="1206816"/>
    <lineage>
        <taxon>Bacteria</taxon>
        <taxon>Pseudomonadati</taxon>
        <taxon>Bacteroidota</taxon>
        <taxon>Flavobacteriia</taxon>
        <taxon>Flavobacteriales</taxon>
        <taxon>Flavobacteriaceae</taxon>
        <taxon>Maribacter</taxon>
    </lineage>
</organism>
<feature type="transmembrane region" description="Helical" evidence="8">
    <location>
        <begin position="422"/>
        <end position="442"/>
    </location>
</feature>
<gene>
    <name evidence="10" type="ORF">CLV91_1134</name>
</gene>
<feature type="transmembrane region" description="Helical" evidence="8">
    <location>
        <begin position="365"/>
        <end position="387"/>
    </location>
</feature>
<evidence type="ECO:0000313" key="11">
    <source>
        <dbReference type="Proteomes" id="UP000269412"/>
    </source>
</evidence>
<keyword evidence="5 8" id="KW-0812">Transmembrane</keyword>
<dbReference type="InterPro" id="IPR038731">
    <property type="entry name" value="RgtA/B/C-like"/>
</dbReference>
<feature type="transmembrane region" description="Helical" evidence="8">
    <location>
        <begin position="147"/>
        <end position="166"/>
    </location>
</feature>
<keyword evidence="6 8" id="KW-1133">Transmembrane helix</keyword>
<dbReference type="Pfam" id="PF13231">
    <property type="entry name" value="PMT_2"/>
    <property type="match status" value="1"/>
</dbReference>
<evidence type="ECO:0000256" key="8">
    <source>
        <dbReference type="SAM" id="Phobius"/>
    </source>
</evidence>
<keyword evidence="2" id="KW-1003">Cell membrane</keyword>
<dbReference type="GO" id="GO:0016763">
    <property type="term" value="F:pentosyltransferase activity"/>
    <property type="evidence" value="ECO:0007669"/>
    <property type="project" value="TreeGrafter"/>
</dbReference>
<dbReference type="PANTHER" id="PTHR33908">
    <property type="entry name" value="MANNOSYLTRANSFERASE YKCB-RELATED"/>
    <property type="match status" value="1"/>
</dbReference>
<feature type="transmembrane region" description="Helical" evidence="8">
    <location>
        <begin position="308"/>
        <end position="327"/>
    </location>
</feature>
<dbReference type="Proteomes" id="UP000269412">
    <property type="component" value="Unassembled WGS sequence"/>
</dbReference>
<dbReference type="AlphaFoldDB" id="A0A495EDV5"/>
<feature type="transmembrane region" description="Helical" evidence="8">
    <location>
        <begin position="393"/>
        <end position="410"/>
    </location>
</feature>
<evidence type="ECO:0000256" key="1">
    <source>
        <dbReference type="ARBA" id="ARBA00004651"/>
    </source>
</evidence>
<feature type="transmembrane region" description="Helical" evidence="8">
    <location>
        <begin position="15"/>
        <end position="38"/>
    </location>
</feature>
<proteinExistence type="predicted"/>
<dbReference type="PANTHER" id="PTHR33908:SF3">
    <property type="entry name" value="UNDECAPRENYL PHOSPHATE-ALPHA-4-AMINO-4-DEOXY-L-ARABINOSE ARABINOSYL TRANSFERASE"/>
    <property type="match status" value="1"/>
</dbReference>
<comment type="subcellular location">
    <subcellularLocation>
        <location evidence="1">Cell membrane</location>
        <topology evidence="1">Multi-pass membrane protein</topology>
    </subcellularLocation>
</comment>
<feature type="transmembrane region" description="Helical" evidence="8">
    <location>
        <begin position="186"/>
        <end position="207"/>
    </location>
</feature>